<keyword evidence="2" id="KW-1185">Reference proteome</keyword>
<dbReference type="RefSeq" id="XP_016513213.1">
    <property type="nucleotide sequence ID" value="XM_016657727.1"/>
</dbReference>
<evidence type="ECO:0000259" key="1">
    <source>
        <dbReference type="Pfam" id="PF08268"/>
    </source>
</evidence>
<dbReference type="NCBIfam" id="TIGR01640">
    <property type="entry name" value="F_box_assoc_1"/>
    <property type="match status" value="1"/>
</dbReference>
<reference evidence="3" key="2">
    <citation type="submission" date="2025-08" db="UniProtKB">
        <authorList>
            <consortium name="RefSeq"/>
        </authorList>
    </citation>
    <scope>IDENTIFICATION</scope>
    <source>
        <tissue evidence="3">Leaf</tissue>
    </source>
</reference>
<organism evidence="2 3">
    <name type="scientific">Nicotiana tabacum</name>
    <name type="common">Common tobacco</name>
    <dbReference type="NCBI Taxonomy" id="4097"/>
    <lineage>
        <taxon>Eukaryota</taxon>
        <taxon>Viridiplantae</taxon>
        <taxon>Streptophyta</taxon>
        <taxon>Embryophyta</taxon>
        <taxon>Tracheophyta</taxon>
        <taxon>Spermatophyta</taxon>
        <taxon>Magnoliopsida</taxon>
        <taxon>eudicotyledons</taxon>
        <taxon>Gunneridae</taxon>
        <taxon>Pentapetalae</taxon>
        <taxon>asterids</taxon>
        <taxon>lamiids</taxon>
        <taxon>Solanales</taxon>
        <taxon>Solanaceae</taxon>
        <taxon>Nicotianoideae</taxon>
        <taxon>Nicotianeae</taxon>
        <taxon>Nicotiana</taxon>
    </lineage>
</organism>
<gene>
    <name evidence="3" type="primary">LOC107830229</name>
</gene>
<name>A0A1S4DIJ8_TOBAC</name>
<dbReference type="STRING" id="4097.A0A1S4DIJ8"/>
<dbReference type="GeneID" id="107830229"/>
<protein>
    <submittedName>
        <fullName evidence="3">F-box protein At1g50870</fullName>
    </submittedName>
</protein>
<sequence>MRWTDGCCLKDHSWKVVSAKCPYYLRSWGVLVDAMFYWIGYGDMYNDVKIDAIVSLDLGTEEFGTVVLPEGWFHPDRALLLMEMKEMLCLVDLSEYHSTMDFWMLKDSKKYMWVKEYRIDLGMFNLNRGFITPMDHKEGKFFMKVKNVNSESHLEWYDVENKCFMRIDNLTSRQWIWFGLCSNGLFSLGC</sequence>
<reference evidence="2" key="1">
    <citation type="journal article" date="2014" name="Nat. Commun.">
        <title>The tobacco genome sequence and its comparison with those of tomato and potato.</title>
        <authorList>
            <person name="Sierro N."/>
            <person name="Battey J.N."/>
            <person name="Ouadi S."/>
            <person name="Bakaher N."/>
            <person name="Bovet L."/>
            <person name="Willig A."/>
            <person name="Goepfert S."/>
            <person name="Peitsch M.C."/>
            <person name="Ivanov N.V."/>
        </authorList>
    </citation>
    <scope>NUCLEOTIDE SEQUENCE [LARGE SCALE GENOMIC DNA]</scope>
</reference>
<feature type="domain" description="F-box associated beta-propeller type 3" evidence="1">
    <location>
        <begin position="11"/>
        <end position="167"/>
    </location>
</feature>
<dbReference type="InterPro" id="IPR017451">
    <property type="entry name" value="F-box-assoc_interact_dom"/>
</dbReference>
<dbReference type="KEGG" id="nta:107830229"/>
<dbReference type="InterPro" id="IPR013187">
    <property type="entry name" value="F-box-assoc_dom_typ3"/>
</dbReference>
<dbReference type="Proteomes" id="UP000790787">
    <property type="component" value="Chromosome 22"/>
</dbReference>
<accession>A0A1S4DIJ8</accession>
<dbReference type="AlphaFoldDB" id="A0A1S4DIJ8"/>
<evidence type="ECO:0000313" key="3">
    <source>
        <dbReference type="RefSeq" id="XP_016513213.1"/>
    </source>
</evidence>
<dbReference type="OrthoDB" id="1268017at2759"/>
<evidence type="ECO:0000313" key="2">
    <source>
        <dbReference type="Proteomes" id="UP000790787"/>
    </source>
</evidence>
<dbReference type="PaxDb" id="4097-A0A1S4DIJ8"/>
<dbReference type="Pfam" id="PF08268">
    <property type="entry name" value="FBA_3"/>
    <property type="match status" value="1"/>
</dbReference>
<proteinExistence type="predicted"/>
<dbReference type="OMA" id="SESLEWY"/>